<dbReference type="KEGG" id="ppel:H6H00_00085"/>
<proteinExistence type="predicted"/>
<evidence type="ECO:0000256" key="1">
    <source>
        <dbReference type="SAM" id="MobiDB-lite"/>
    </source>
</evidence>
<evidence type="ECO:0008006" key="4">
    <source>
        <dbReference type="Google" id="ProtNLM"/>
    </source>
</evidence>
<evidence type="ECO:0000313" key="3">
    <source>
        <dbReference type="Proteomes" id="UP000515728"/>
    </source>
</evidence>
<reference evidence="2 3" key="1">
    <citation type="submission" date="2020-08" db="EMBL/GenBank/DDBJ databases">
        <authorList>
            <person name="Mo P."/>
        </authorList>
    </citation>
    <scope>NUCLEOTIDE SEQUENCE [LARGE SCALE GENOMIC DNA]</scope>
    <source>
        <strain evidence="2 3">CGMCC 4.1532</strain>
    </source>
</reference>
<sequence>MNDEQRSPALHRAAEGTDGWEQVVRHQRHATPDHADFYALAGEIVTTLHAFDDLTAVLAEQVAMYAEGRPVYDDTRTVDPAARLAEAAALLRDTRTGVRAAAQAANRFWSAIGHIGTETTP</sequence>
<dbReference type="RefSeq" id="WP_185719364.1">
    <property type="nucleotide sequence ID" value="NZ_BAAAWI010000001.1"/>
</dbReference>
<organism evidence="2 3">
    <name type="scientific">Pseudonocardia petroleophila</name>
    <dbReference type="NCBI Taxonomy" id="37331"/>
    <lineage>
        <taxon>Bacteria</taxon>
        <taxon>Bacillati</taxon>
        <taxon>Actinomycetota</taxon>
        <taxon>Actinomycetes</taxon>
        <taxon>Pseudonocardiales</taxon>
        <taxon>Pseudonocardiaceae</taxon>
        <taxon>Pseudonocardia</taxon>
    </lineage>
</organism>
<keyword evidence="3" id="KW-1185">Reference proteome</keyword>
<dbReference type="EMBL" id="CP060131">
    <property type="protein sequence ID" value="QNG52535.1"/>
    <property type="molecule type" value="Genomic_DNA"/>
</dbReference>
<accession>A0A7G7MIC4</accession>
<dbReference type="AlphaFoldDB" id="A0A7G7MIC4"/>
<dbReference type="Proteomes" id="UP000515728">
    <property type="component" value="Chromosome"/>
</dbReference>
<gene>
    <name evidence="2" type="ORF">H6H00_00085</name>
</gene>
<evidence type="ECO:0000313" key="2">
    <source>
        <dbReference type="EMBL" id="QNG52535.1"/>
    </source>
</evidence>
<feature type="region of interest" description="Disordered" evidence="1">
    <location>
        <begin position="1"/>
        <end position="20"/>
    </location>
</feature>
<protein>
    <recommendedName>
        <fullName evidence="4">PE family protein</fullName>
    </recommendedName>
</protein>
<name>A0A7G7MIC4_9PSEU</name>